<protein>
    <recommendedName>
        <fullName evidence="2">alanine--tRNA ligase</fullName>
        <ecNumber evidence="2">6.1.1.7</ecNumber>
    </recommendedName>
</protein>
<dbReference type="InterPro" id="IPR018162">
    <property type="entry name" value="Ala-tRNA-ligase_IIc_anticod-bd"/>
</dbReference>
<evidence type="ECO:0000256" key="8">
    <source>
        <dbReference type="ARBA" id="ARBA00022917"/>
    </source>
</evidence>
<dbReference type="SUPFAM" id="SSF55681">
    <property type="entry name" value="Class II aaRS and biotin synthetases"/>
    <property type="match status" value="1"/>
</dbReference>
<keyword evidence="7" id="KW-0694">RNA-binding</keyword>
<evidence type="ECO:0000256" key="7">
    <source>
        <dbReference type="ARBA" id="ARBA00022884"/>
    </source>
</evidence>
<evidence type="ECO:0000256" key="3">
    <source>
        <dbReference type="ARBA" id="ARBA00022555"/>
    </source>
</evidence>
<dbReference type="InterPro" id="IPR018165">
    <property type="entry name" value="Ala-tRNA-synth_IIc_core"/>
</dbReference>
<comment type="similarity">
    <text evidence="1">Belongs to the class-II aminoacyl-tRNA synthetase family.</text>
</comment>
<dbReference type="EC" id="6.1.1.7" evidence="2"/>
<keyword evidence="4" id="KW-0436">Ligase</keyword>
<keyword evidence="5" id="KW-0547">Nucleotide-binding</keyword>
<dbReference type="Gene3D" id="3.30.930.10">
    <property type="entry name" value="Bira Bifunctional Protein, Domain 2"/>
    <property type="match status" value="1"/>
</dbReference>
<dbReference type="PATRIC" id="fig|1618447.3.peg.693"/>
<dbReference type="GO" id="GO:0004813">
    <property type="term" value="F:alanine-tRNA ligase activity"/>
    <property type="evidence" value="ECO:0007669"/>
    <property type="project" value="UniProtKB-EC"/>
</dbReference>
<dbReference type="InterPro" id="IPR002318">
    <property type="entry name" value="Ala-tRNA-lgiase_IIc"/>
</dbReference>
<sequence>DKSPYKNEKCHPNCQCGRFMEIGNSVFMQYQKQKDGSLKELKQKSVDFGGGLERLTAATLNEPDMFKTDLFIKAIKTLEALKKSGDDYKTNPKPYRIITDHLRAAIFMVADGVEPSNKERGYVLRRLIRRAMVYSRKLGMTGDEWLSNVSPDLVTPYVYIYPHLREKYPEIHEIITREVDRFRKTIDEGINALKKIFNRAIGGRDPDNLPPGMVFENNIIRVNGIEIFKIYETYGLTPEIGCLKEDLLIKVRRQQNSILLHIFSIRRCG</sequence>
<proteinExistence type="inferred from homology"/>
<name>A0A0G1GR06_9BACT</name>
<dbReference type="Pfam" id="PF01411">
    <property type="entry name" value="tRNA-synt_2c"/>
    <property type="match status" value="1"/>
</dbReference>
<dbReference type="GO" id="GO:0005829">
    <property type="term" value="C:cytosol"/>
    <property type="evidence" value="ECO:0007669"/>
    <property type="project" value="TreeGrafter"/>
</dbReference>
<dbReference type="PROSITE" id="PS50860">
    <property type="entry name" value="AA_TRNA_LIGASE_II_ALA"/>
    <property type="match status" value="1"/>
</dbReference>
<dbReference type="PANTHER" id="PTHR11777:SF9">
    <property type="entry name" value="ALANINE--TRNA LIGASE, CYTOPLASMIC"/>
    <property type="match status" value="1"/>
</dbReference>
<dbReference type="EMBL" id="LCHM01000025">
    <property type="protein sequence ID" value="KKT37506.1"/>
    <property type="molecule type" value="Genomic_DNA"/>
</dbReference>
<evidence type="ECO:0000313" key="12">
    <source>
        <dbReference type="Proteomes" id="UP000034617"/>
    </source>
</evidence>
<evidence type="ECO:0000313" key="11">
    <source>
        <dbReference type="EMBL" id="KKT37506.1"/>
    </source>
</evidence>
<dbReference type="InterPro" id="IPR050058">
    <property type="entry name" value="Ala-tRNA_ligase"/>
</dbReference>
<dbReference type="PRINTS" id="PR00980">
    <property type="entry name" value="TRNASYNTHALA"/>
</dbReference>
<keyword evidence="3" id="KW-0820">tRNA-binding</keyword>
<dbReference type="InterPro" id="IPR045864">
    <property type="entry name" value="aa-tRNA-synth_II/BPL/LPL"/>
</dbReference>
<evidence type="ECO:0000256" key="6">
    <source>
        <dbReference type="ARBA" id="ARBA00022840"/>
    </source>
</evidence>
<dbReference type="SUPFAM" id="SSF101353">
    <property type="entry name" value="Putative anticodon-binding domain of alanyl-tRNA synthetase (AlaRS)"/>
    <property type="match status" value="1"/>
</dbReference>
<evidence type="ECO:0000259" key="10">
    <source>
        <dbReference type="PROSITE" id="PS50860"/>
    </source>
</evidence>
<evidence type="ECO:0000256" key="9">
    <source>
        <dbReference type="ARBA" id="ARBA00023146"/>
    </source>
</evidence>
<evidence type="ECO:0000256" key="2">
    <source>
        <dbReference type="ARBA" id="ARBA00013168"/>
    </source>
</evidence>
<dbReference type="GO" id="GO:0005524">
    <property type="term" value="F:ATP binding"/>
    <property type="evidence" value="ECO:0007669"/>
    <property type="project" value="UniProtKB-KW"/>
</dbReference>
<dbReference type="PANTHER" id="PTHR11777">
    <property type="entry name" value="ALANYL-TRNA SYNTHETASE"/>
    <property type="match status" value="1"/>
</dbReference>
<keyword evidence="8" id="KW-0648">Protein biosynthesis</keyword>
<evidence type="ECO:0000256" key="5">
    <source>
        <dbReference type="ARBA" id="ARBA00022741"/>
    </source>
</evidence>
<dbReference type="InterPro" id="IPR018164">
    <property type="entry name" value="Ala-tRNA-synth_IIc_N"/>
</dbReference>
<reference evidence="11 12" key="1">
    <citation type="journal article" date="2015" name="Nature">
        <title>rRNA introns, odd ribosomes, and small enigmatic genomes across a large radiation of phyla.</title>
        <authorList>
            <person name="Brown C.T."/>
            <person name="Hug L.A."/>
            <person name="Thomas B.C."/>
            <person name="Sharon I."/>
            <person name="Castelle C.J."/>
            <person name="Singh A."/>
            <person name="Wilkins M.J."/>
            <person name="Williams K.H."/>
            <person name="Banfield J.F."/>
        </authorList>
    </citation>
    <scope>NUCLEOTIDE SEQUENCE [LARGE SCALE GENOMIC DNA]</scope>
</reference>
<keyword evidence="6" id="KW-0067">ATP-binding</keyword>
<organism evidence="11 12">
    <name type="scientific">Candidatus Gottesmanbacteria bacterium GW2011_GWB1_44_11c</name>
    <dbReference type="NCBI Taxonomy" id="1618447"/>
    <lineage>
        <taxon>Bacteria</taxon>
        <taxon>Candidatus Gottesmaniibacteriota</taxon>
    </lineage>
</organism>
<accession>A0A0G1GR06</accession>
<feature type="non-terminal residue" evidence="11">
    <location>
        <position position="1"/>
    </location>
</feature>
<keyword evidence="9 11" id="KW-0030">Aminoacyl-tRNA synthetase</keyword>
<dbReference type="AlphaFoldDB" id="A0A0G1GR06"/>
<feature type="domain" description="Alanyl-transfer RNA synthetases family profile" evidence="10">
    <location>
        <begin position="1"/>
        <end position="240"/>
    </location>
</feature>
<dbReference type="GO" id="GO:0002161">
    <property type="term" value="F:aminoacyl-tRNA deacylase activity"/>
    <property type="evidence" value="ECO:0007669"/>
    <property type="project" value="TreeGrafter"/>
</dbReference>
<evidence type="ECO:0000256" key="4">
    <source>
        <dbReference type="ARBA" id="ARBA00022598"/>
    </source>
</evidence>
<dbReference type="GO" id="GO:0006419">
    <property type="term" value="P:alanyl-tRNA aminoacylation"/>
    <property type="evidence" value="ECO:0007669"/>
    <property type="project" value="InterPro"/>
</dbReference>
<dbReference type="GO" id="GO:0000049">
    <property type="term" value="F:tRNA binding"/>
    <property type="evidence" value="ECO:0007669"/>
    <property type="project" value="UniProtKB-KW"/>
</dbReference>
<comment type="caution">
    <text evidence="11">The sequence shown here is derived from an EMBL/GenBank/DDBJ whole genome shotgun (WGS) entry which is preliminary data.</text>
</comment>
<dbReference type="Proteomes" id="UP000034617">
    <property type="component" value="Unassembled WGS sequence"/>
</dbReference>
<evidence type="ECO:0000256" key="1">
    <source>
        <dbReference type="ARBA" id="ARBA00008226"/>
    </source>
</evidence>
<gene>
    <name evidence="11" type="ORF">UW22_C0025G0001</name>
</gene>